<dbReference type="GO" id="GO:1990904">
    <property type="term" value="C:ribonucleoprotein complex"/>
    <property type="evidence" value="ECO:0007669"/>
    <property type="project" value="UniProtKB-KW"/>
</dbReference>
<evidence type="ECO:0000256" key="1">
    <source>
        <dbReference type="ARBA" id="ARBA00006509"/>
    </source>
</evidence>
<dbReference type="Proteomes" id="UP000322234">
    <property type="component" value="Unassembled WGS sequence"/>
</dbReference>
<evidence type="ECO:0000256" key="5">
    <source>
        <dbReference type="ARBA" id="ARBA00034092"/>
    </source>
</evidence>
<comment type="function">
    <text evidence="5">Component of the large ribosomal subunit. The ribosome is a large ribonucleoprotein complex responsible for the synthesis of proteins in the cell.</text>
</comment>
<comment type="caution">
    <text evidence="8">The sequence shown here is derived from an EMBL/GenBank/DDBJ whole genome shotgun (WGS) entry which is preliminary data.</text>
</comment>
<dbReference type="EMBL" id="VBQZ03000158">
    <property type="protein sequence ID" value="MXQ96330.1"/>
    <property type="molecule type" value="Genomic_DNA"/>
</dbReference>
<keyword evidence="4" id="KW-0687">Ribonucleoprotein</keyword>
<evidence type="ECO:0000313" key="8">
    <source>
        <dbReference type="EMBL" id="MXQ96330.1"/>
    </source>
</evidence>
<evidence type="ECO:0000313" key="9">
    <source>
        <dbReference type="Proteomes" id="UP000322234"/>
    </source>
</evidence>
<evidence type="ECO:0000256" key="2">
    <source>
        <dbReference type="ARBA" id="ARBA00011133"/>
    </source>
</evidence>
<comment type="subunit">
    <text evidence="2">Component of the large ribosomal subunit.</text>
</comment>
<proteinExistence type="inferred from homology"/>
<name>A0A6B0S205_9CETA</name>
<dbReference type="InterPro" id="IPR000509">
    <property type="entry name" value="Ribosomal_eL36"/>
</dbReference>
<protein>
    <recommendedName>
        <fullName evidence="6">Large ribosomal subunit protein eL36</fullName>
    </recommendedName>
    <alternativeName>
        <fullName evidence="7">60S ribosomal protein L36</fullName>
    </alternativeName>
</protein>
<sequence>MCGFAPDEWQLMELFKVSKDKLALNFIKNRVGTHVPAKRKNEELSNVLATMRKVVAKKD</sequence>
<evidence type="ECO:0000256" key="7">
    <source>
        <dbReference type="ARBA" id="ARBA00035331"/>
    </source>
</evidence>
<dbReference type="GO" id="GO:0003735">
    <property type="term" value="F:structural constituent of ribosome"/>
    <property type="evidence" value="ECO:0007669"/>
    <property type="project" value="InterPro"/>
</dbReference>
<reference evidence="8" key="1">
    <citation type="submission" date="2019-10" db="EMBL/GenBank/DDBJ databases">
        <title>The sequence and de novo assembly of the wild yak genome.</title>
        <authorList>
            <person name="Liu Y."/>
        </authorList>
    </citation>
    <scope>NUCLEOTIDE SEQUENCE [LARGE SCALE GENOMIC DNA]</scope>
    <source>
        <strain evidence="8">WY2019</strain>
    </source>
</reference>
<keyword evidence="3" id="KW-0689">Ribosomal protein</keyword>
<evidence type="ECO:0000256" key="3">
    <source>
        <dbReference type="ARBA" id="ARBA00022980"/>
    </source>
</evidence>
<dbReference type="Gene3D" id="1.10.10.1760">
    <property type="entry name" value="60S ribosomal protein L36"/>
    <property type="match status" value="1"/>
</dbReference>
<dbReference type="Pfam" id="PF01158">
    <property type="entry name" value="Ribosomal_L36e"/>
    <property type="match status" value="1"/>
</dbReference>
<dbReference type="GO" id="GO:0005840">
    <property type="term" value="C:ribosome"/>
    <property type="evidence" value="ECO:0007669"/>
    <property type="project" value="UniProtKB-KW"/>
</dbReference>
<comment type="similarity">
    <text evidence="1">Belongs to the eukaryotic ribosomal protein eL36 family.</text>
</comment>
<dbReference type="AlphaFoldDB" id="A0A6B0S205"/>
<evidence type="ECO:0000256" key="6">
    <source>
        <dbReference type="ARBA" id="ARBA00035226"/>
    </source>
</evidence>
<keyword evidence="9" id="KW-1185">Reference proteome</keyword>
<dbReference type="InterPro" id="IPR038097">
    <property type="entry name" value="Ribosomal_eL36_sf"/>
</dbReference>
<dbReference type="PANTHER" id="PTHR10114">
    <property type="entry name" value="60S RIBOSOMAL PROTEIN L36"/>
    <property type="match status" value="1"/>
</dbReference>
<gene>
    <name evidence="8" type="ORF">E5288_WYG020586</name>
</gene>
<evidence type="ECO:0000256" key="4">
    <source>
        <dbReference type="ARBA" id="ARBA00023274"/>
    </source>
</evidence>
<dbReference type="GO" id="GO:0006412">
    <property type="term" value="P:translation"/>
    <property type="evidence" value="ECO:0007669"/>
    <property type="project" value="InterPro"/>
</dbReference>
<organism evidence="8 9">
    <name type="scientific">Bos mutus</name>
    <name type="common">wild yak</name>
    <dbReference type="NCBI Taxonomy" id="72004"/>
    <lineage>
        <taxon>Eukaryota</taxon>
        <taxon>Metazoa</taxon>
        <taxon>Chordata</taxon>
        <taxon>Craniata</taxon>
        <taxon>Vertebrata</taxon>
        <taxon>Euteleostomi</taxon>
        <taxon>Mammalia</taxon>
        <taxon>Eutheria</taxon>
        <taxon>Laurasiatheria</taxon>
        <taxon>Artiodactyla</taxon>
        <taxon>Ruminantia</taxon>
        <taxon>Pecora</taxon>
        <taxon>Bovidae</taxon>
        <taxon>Bovinae</taxon>
        <taxon>Bos</taxon>
    </lineage>
</organism>
<accession>A0A6B0S205</accession>